<dbReference type="HOGENOM" id="CLU_010194_2_6_1"/>
<dbReference type="SUPFAM" id="SSF51735">
    <property type="entry name" value="NAD(P)-binding Rossmann-fold domains"/>
    <property type="match status" value="1"/>
</dbReference>
<reference evidence="4 5" key="1">
    <citation type="journal article" date="2008" name="Nature">
        <title>The Phaeodactylum genome reveals the evolutionary history of diatom genomes.</title>
        <authorList>
            <person name="Bowler C."/>
            <person name="Allen A.E."/>
            <person name="Badger J.H."/>
            <person name="Grimwood J."/>
            <person name="Jabbari K."/>
            <person name="Kuo A."/>
            <person name="Maheswari U."/>
            <person name="Martens C."/>
            <person name="Maumus F."/>
            <person name="Otillar R.P."/>
            <person name="Rayko E."/>
            <person name="Salamov A."/>
            <person name="Vandepoele K."/>
            <person name="Beszteri B."/>
            <person name="Gruber A."/>
            <person name="Heijde M."/>
            <person name="Katinka M."/>
            <person name="Mock T."/>
            <person name="Valentin K."/>
            <person name="Verret F."/>
            <person name="Berges J.A."/>
            <person name="Brownlee C."/>
            <person name="Cadoret J.P."/>
            <person name="Chiovitti A."/>
            <person name="Choi C.J."/>
            <person name="Coesel S."/>
            <person name="De Martino A."/>
            <person name="Detter J.C."/>
            <person name="Durkin C."/>
            <person name="Falciatore A."/>
            <person name="Fournet J."/>
            <person name="Haruta M."/>
            <person name="Huysman M.J."/>
            <person name="Jenkins B.D."/>
            <person name="Jiroutova K."/>
            <person name="Jorgensen R.E."/>
            <person name="Joubert Y."/>
            <person name="Kaplan A."/>
            <person name="Kroger N."/>
            <person name="Kroth P.G."/>
            <person name="La Roche J."/>
            <person name="Lindquist E."/>
            <person name="Lommer M."/>
            <person name="Martin-Jezequel V."/>
            <person name="Lopez P.J."/>
            <person name="Lucas S."/>
            <person name="Mangogna M."/>
            <person name="McGinnis K."/>
            <person name="Medlin L.K."/>
            <person name="Montsant A."/>
            <person name="Oudot-Le Secq M.P."/>
            <person name="Napoli C."/>
            <person name="Obornik M."/>
            <person name="Parker M.S."/>
            <person name="Petit J.L."/>
            <person name="Porcel B.M."/>
            <person name="Poulsen N."/>
            <person name="Robison M."/>
            <person name="Rychlewski L."/>
            <person name="Rynearson T.A."/>
            <person name="Schmutz J."/>
            <person name="Shapiro H."/>
            <person name="Siaut M."/>
            <person name="Stanley M."/>
            <person name="Sussman M.R."/>
            <person name="Taylor A.R."/>
            <person name="Vardi A."/>
            <person name="von Dassow P."/>
            <person name="Vyverman W."/>
            <person name="Willis A."/>
            <person name="Wyrwicz L.S."/>
            <person name="Rokhsar D.S."/>
            <person name="Weissenbach J."/>
            <person name="Armbrust E.V."/>
            <person name="Green B.R."/>
            <person name="Van de Peer Y."/>
            <person name="Grigoriev I.V."/>
        </authorList>
    </citation>
    <scope>NUCLEOTIDE SEQUENCE [LARGE SCALE GENOMIC DNA]</scope>
    <source>
        <strain evidence="4 5">CCAP 1055/1</strain>
    </source>
</reference>
<dbReference type="InterPro" id="IPR002347">
    <property type="entry name" value="SDR_fam"/>
</dbReference>
<dbReference type="PRINTS" id="PR00081">
    <property type="entry name" value="GDHRDH"/>
</dbReference>
<dbReference type="GO" id="GO:0004806">
    <property type="term" value="F:triacylglycerol lipase activity"/>
    <property type="evidence" value="ECO:0007669"/>
    <property type="project" value="TreeGrafter"/>
</dbReference>
<evidence type="ECO:0000256" key="1">
    <source>
        <dbReference type="ARBA" id="ARBA00006484"/>
    </source>
</evidence>
<dbReference type="PaxDb" id="2850-Phatr46707"/>
<dbReference type="SMART" id="SM00822">
    <property type="entry name" value="PKS_KR"/>
    <property type="match status" value="1"/>
</dbReference>
<dbReference type="Pfam" id="PF00106">
    <property type="entry name" value="adh_short"/>
    <property type="match status" value="1"/>
</dbReference>
<dbReference type="InterPro" id="IPR057326">
    <property type="entry name" value="KR_dom"/>
</dbReference>
<dbReference type="Gene3D" id="3.40.50.720">
    <property type="entry name" value="NAD(P)-binding Rossmann-like Domain"/>
    <property type="match status" value="1"/>
</dbReference>
<dbReference type="GeneID" id="7204618"/>
<dbReference type="eggNOG" id="KOG1205">
    <property type="taxonomic scope" value="Eukaryota"/>
</dbReference>
<keyword evidence="2" id="KW-0560">Oxidoreductase</keyword>
<dbReference type="GO" id="GO:0000140">
    <property type="term" value="F:acylglycerone-phosphate reductase (NADP+) activity"/>
    <property type="evidence" value="ECO:0007669"/>
    <property type="project" value="TreeGrafter"/>
</dbReference>
<feature type="domain" description="Ketoreductase" evidence="3">
    <location>
        <begin position="13"/>
        <end position="192"/>
    </location>
</feature>
<dbReference type="KEGG" id="pti:PHATR_46707"/>
<organism evidence="4 5">
    <name type="scientific">Phaeodactylum tricornutum (strain CCAP 1055/1)</name>
    <dbReference type="NCBI Taxonomy" id="556484"/>
    <lineage>
        <taxon>Eukaryota</taxon>
        <taxon>Sar</taxon>
        <taxon>Stramenopiles</taxon>
        <taxon>Ochrophyta</taxon>
        <taxon>Bacillariophyta</taxon>
        <taxon>Bacillariophyceae</taxon>
        <taxon>Bacillariophycidae</taxon>
        <taxon>Naviculales</taxon>
        <taxon>Phaeodactylaceae</taxon>
        <taxon>Phaeodactylum</taxon>
    </lineage>
</organism>
<dbReference type="RefSeq" id="XP_002185848.1">
    <property type="nucleotide sequence ID" value="XM_002185812.1"/>
</dbReference>
<reference evidence="5" key="2">
    <citation type="submission" date="2008-08" db="EMBL/GenBank/DDBJ databases">
        <authorList>
            <consortium name="Diatom Consortium"/>
            <person name="Grigoriev I."/>
            <person name="Grimwood J."/>
            <person name="Kuo A."/>
            <person name="Otillar R.P."/>
            <person name="Salamov A."/>
            <person name="Detter J.C."/>
            <person name="Lindquist E."/>
            <person name="Shapiro H."/>
            <person name="Lucas S."/>
            <person name="Glavina del Rio T."/>
            <person name="Pitluck S."/>
            <person name="Rokhsar D."/>
            <person name="Bowler C."/>
        </authorList>
    </citation>
    <scope>GENOME REANNOTATION</scope>
    <source>
        <strain evidence="5">CCAP 1055/1</strain>
    </source>
</reference>
<dbReference type="GO" id="GO:0005811">
    <property type="term" value="C:lipid droplet"/>
    <property type="evidence" value="ECO:0007669"/>
    <property type="project" value="TreeGrafter"/>
</dbReference>
<accession>B5Y3J1</accession>
<dbReference type="PANTHER" id="PTHR44169">
    <property type="entry name" value="NADPH-DEPENDENT 1-ACYLDIHYDROXYACETONE PHOSPHATE REDUCTASE"/>
    <property type="match status" value="1"/>
</dbReference>
<dbReference type="PROSITE" id="PS00061">
    <property type="entry name" value="ADH_SHORT"/>
    <property type="match status" value="1"/>
</dbReference>
<sequence>MASPLDMQKIIPLITGGGSGIGLGLVKQFLKRGSPKLLITGRREEVLQSAAGEFPEQIFYRVSDAGAVQDREDLLTWVQTEHPDCNALVNNAGVQRQFPLHKDDAAWHERAHEIEINLHGPVHLCSLFTPYLLAKQKETTLLANVSSGLAFVPYPNAPVYCATKAALHSYTMSLRYALSETNVRVVEIIPPAVKSNLGGAHDFGEDLDQYVEATMKRVQAGEIEVGYKFSETARMADRAQLNGMMDHLATAMQVPKYAVE</sequence>
<evidence type="ECO:0000259" key="3">
    <source>
        <dbReference type="SMART" id="SM00822"/>
    </source>
</evidence>
<name>B5Y3J1_PHATC</name>
<dbReference type="InterPro" id="IPR036291">
    <property type="entry name" value="NAD(P)-bd_dom_sf"/>
</dbReference>
<keyword evidence="5" id="KW-1185">Reference proteome</keyword>
<dbReference type="GO" id="GO:0005783">
    <property type="term" value="C:endoplasmic reticulum"/>
    <property type="evidence" value="ECO:0007669"/>
    <property type="project" value="TreeGrafter"/>
</dbReference>
<dbReference type="GO" id="GO:0019433">
    <property type="term" value="P:triglyceride catabolic process"/>
    <property type="evidence" value="ECO:0007669"/>
    <property type="project" value="TreeGrafter"/>
</dbReference>
<dbReference type="AlphaFoldDB" id="B5Y3J1"/>
<dbReference type="Proteomes" id="UP000000759">
    <property type="component" value="Chromosome 11"/>
</dbReference>
<dbReference type="InterPro" id="IPR020904">
    <property type="entry name" value="Sc_DH/Rdtase_CS"/>
</dbReference>
<evidence type="ECO:0000313" key="4">
    <source>
        <dbReference type="EMBL" id="ACI65318.1"/>
    </source>
</evidence>
<comment type="similarity">
    <text evidence="1">Belongs to the short-chain dehydrogenases/reductases (SDR) family.</text>
</comment>
<evidence type="ECO:0000313" key="5">
    <source>
        <dbReference type="Proteomes" id="UP000000759"/>
    </source>
</evidence>
<evidence type="ECO:0000256" key="2">
    <source>
        <dbReference type="ARBA" id="ARBA00023002"/>
    </source>
</evidence>
<dbReference type="OrthoDB" id="37659at2759"/>
<dbReference type="GO" id="GO:0006654">
    <property type="term" value="P:phosphatidic acid biosynthetic process"/>
    <property type="evidence" value="ECO:0007669"/>
    <property type="project" value="TreeGrafter"/>
</dbReference>
<proteinExistence type="inferred from homology"/>
<dbReference type="EMBL" id="CP001141">
    <property type="protein sequence ID" value="ACI65318.1"/>
    <property type="molecule type" value="Genomic_DNA"/>
</dbReference>
<gene>
    <name evidence="4" type="ORF">PHATR_46707</name>
</gene>
<dbReference type="STRING" id="556484.B5Y3J1"/>
<dbReference type="OMA" id="LEIAPPW"/>
<protein>
    <recommendedName>
        <fullName evidence="3">Ketoreductase domain-containing protein</fullName>
    </recommendedName>
</protein>
<dbReference type="PANTHER" id="PTHR44169:SF14">
    <property type="entry name" value="PROTEIN DLTE"/>
    <property type="match status" value="1"/>
</dbReference>
<dbReference type="InParanoid" id="B5Y3J1"/>